<accession>A0A6C0HIW3</accession>
<organism evidence="1">
    <name type="scientific">viral metagenome</name>
    <dbReference type="NCBI Taxonomy" id="1070528"/>
    <lineage>
        <taxon>unclassified sequences</taxon>
        <taxon>metagenomes</taxon>
        <taxon>organismal metagenomes</taxon>
    </lineage>
</organism>
<name>A0A6C0HIW3_9ZZZZ</name>
<reference evidence="1" key="1">
    <citation type="journal article" date="2020" name="Nature">
        <title>Giant virus diversity and host interactions through global metagenomics.</title>
        <authorList>
            <person name="Schulz F."/>
            <person name="Roux S."/>
            <person name="Paez-Espino D."/>
            <person name="Jungbluth S."/>
            <person name="Walsh D.A."/>
            <person name="Denef V.J."/>
            <person name="McMahon K.D."/>
            <person name="Konstantinidis K.T."/>
            <person name="Eloe-Fadrosh E.A."/>
            <person name="Kyrpides N.C."/>
            <person name="Woyke T."/>
        </authorList>
    </citation>
    <scope>NUCLEOTIDE SEQUENCE</scope>
    <source>
        <strain evidence="1">GVMAG-M-3300023184-120</strain>
    </source>
</reference>
<proteinExistence type="predicted"/>
<dbReference type="AlphaFoldDB" id="A0A6C0HIW3"/>
<evidence type="ECO:0000313" key="1">
    <source>
        <dbReference type="EMBL" id="QHT80347.1"/>
    </source>
</evidence>
<protein>
    <submittedName>
        <fullName evidence="1">Uncharacterized protein</fullName>
    </submittedName>
</protein>
<dbReference type="EMBL" id="MN739967">
    <property type="protein sequence ID" value="QHT80347.1"/>
    <property type="molecule type" value="Genomic_DNA"/>
</dbReference>
<sequence length="87" mass="10278">MSLSDFDAFFMKVDQLKEDYRVLSIKAKLLLEKTIEFHHFGGLSFMDTEEDAFWRRVSSDMFSSAIKHFSWNIETEGVEGVLEERNY</sequence>